<dbReference type="GO" id="GO:0006351">
    <property type="term" value="P:DNA-templated transcription"/>
    <property type="evidence" value="ECO:0007669"/>
    <property type="project" value="TreeGrafter"/>
</dbReference>
<sequence>MKNENLNDLRAFQIVAREKNFTRAAAQLGMSRSGLSHSITALEARLGVRLLTRTTRSVSLTEAGLRLYETLHPLLSELDSTLDTLRAQGEKPAGTVRITAHDHAILSVLWPRLQPLMKRCPDIRVELRIDYALTDIVGQHFDAGVRVGSSVDKDMIAVRIGPDFHMAVVCSPEYLMNKNVPVTPADLKEHDCINLRLPTYGGLYAWDFEKGGKKLSVRVQGQLVFNNSYLMMQAALQGMGCAYIPLEMAQPYIATGELCPILEEWWPHLPGYHLYYASRRQTTPALAEVIAALRYE</sequence>
<dbReference type="InterPro" id="IPR005119">
    <property type="entry name" value="LysR_subst-bd"/>
</dbReference>
<name>A0A3R9ND96_9ENTR</name>
<comment type="caution">
    <text evidence="6">The sequence shown here is derived from an EMBL/GenBank/DDBJ whole genome shotgun (WGS) entry which is preliminary data.</text>
</comment>
<evidence type="ECO:0000256" key="4">
    <source>
        <dbReference type="ARBA" id="ARBA00023163"/>
    </source>
</evidence>
<evidence type="ECO:0000256" key="1">
    <source>
        <dbReference type="ARBA" id="ARBA00009437"/>
    </source>
</evidence>
<dbReference type="GO" id="GO:0003700">
    <property type="term" value="F:DNA-binding transcription factor activity"/>
    <property type="evidence" value="ECO:0007669"/>
    <property type="project" value="InterPro"/>
</dbReference>
<reference evidence="6 7" key="1">
    <citation type="submission" date="2018-12" db="EMBL/GenBank/DDBJ databases">
        <title>The Genome Submission of two Enterobacter spp. strains.</title>
        <authorList>
            <person name="Wu W."/>
            <person name="Wei L."/>
            <person name="Feng Y."/>
            <person name="Zong Z."/>
        </authorList>
    </citation>
    <scope>NUCLEOTIDE SEQUENCE [LARGE SCALE GENOMIC DNA]</scope>
    <source>
        <strain evidence="6 7">WCHEHu045002</strain>
    </source>
</reference>
<evidence type="ECO:0000259" key="5">
    <source>
        <dbReference type="PROSITE" id="PS50931"/>
    </source>
</evidence>
<dbReference type="SUPFAM" id="SSF46785">
    <property type="entry name" value="Winged helix' DNA-binding domain"/>
    <property type="match status" value="1"/>
</dbReference>
<dbReference type="EMBL" id="RWHU01000012">
    <property type="protein sequence ID" value="RSK63135.1"/>
    <property type="molecule type" value="Genomic_DNA"/>
</dbReference>
<dbReference type="FunFam" id="1.10.10.10:FF:000001">
    <property type="entry name" value="LysR family transcriptional regulator"/>
    <property type="match status" value="1"/>
</dbReference>
<evidence type="ECO:0000256" key="2">
    <source>
        <dbReference type="ARBA" id="ARBA00023015"/>
    </source>
</evidence>
<dbReference type="PANTHER" id="PTHR30537">
    <property type="entry name" value="HTH-TYPE TRANSCRIPTIONAL REGULATOR"/>
    <property type="match status" value="1"/>
</dbReference>
<dbReference type="Pfam" id="PF00126">
    <property type="entry name" value="HTH_1"/>
    <property type="match status" value="1"/>
</dbReference>
<dbReference type="InterPro" id="IPR000847">
    <property type="entry name" value="LysR_HTH_N"/>
</dbReference>
<dbReference type="Pfam" id="PF03466">
    <property type="entry name" value="LysR_substrate"/>
    <property type="match status" value="1"/>
</dbReference>
<evidence type="ECO:0000256" key="3">
    <source>
        <dbReference type="ARBA" id="ARBA00023125"/>
    </source>
</evidence>
<dbReference type="CDD" id="cd08474">
    <property type="entry name" value="PBP2_CrgA_like_5"/>
    <property type="match status" value="1"/>
</dbReference>
<dbReference type="Proteomes" id="UP000276389">
    <property type="component" value="Unassembled WGS sequence"/>
</dbReference>
<dbReference type="SUPFAM" id="SSF53850">
    <property type="entry name" value="Periplasmic binding protein-like II"/>
    <property type="match status" value="1"/>
</dbReference>
<dbReference type="GO" id="GO:0043565">
    <property type="term" value="F:sequence-specific DNA binding"/>
    <property type="evidence" value="ECO:0007669"/>
    <property type="project" value="TreeGrafter"/>
</dbReference>
<keyword evidence="4" id="KW-0804">Transcription</keyword>
<evidence type="ECO:0000313" key="7">
    <source>
        <dbReference type="Proteomes" id="UP000276389"/>
    </source>
</evidence>
<dbReference type="AlphaFoldDB" id="A0A3R9ND96"/>
<comment type="similarity">
    <text evidence="1">Belongs to the LysR transcriptional regulatory family.</text>
</comment>
<dbReference type="PRINTS" id="PR00039">
    <property type="entry name" value="HTHLYSR"/>
</dbReference>
<dbReference type="FunFam" id="3.40.190.290:FF:000012">
    <property type="entry name" value="Transcriptional regulator, LysR family"/>
    <property type="match status" value="1"/>
</dbReference>
<gene>
    <name evidence="6" type="ORF">EJE24_22555</name>
</gene>
<proteinExistence type="inferred from homology"/>
<keyword evidence="2" id="KW-0805">Transcription regulation</keyword>
<evidence type="ECO:0000313" key="6">
    <source>
        <dbReference type="EMBL" id="RSK63135.1"/>
    </source>
</evidence>
<dbReference type="InterPro" id="IPR058163">
    <property type="entry name" value="LysR-type_TF_proteobact-type"/>
</dbReference>
<dbReference type="Gene3D" id="3.40.190.290">
    <property type="match status" value="1"/>
</dbReference>
<dbReference type="Gene3D" id="1.10.10.10">
    <property type="entry name" value="Winged helix-like DNA-binding domain superfamily/Winged helix DNA-binding domain"/>
    <property type="match status" value="1"/>
</dbReference>
<protein>
    <submittedName>
        <fullName evidence="6">LysR family transcriptional regulator</fullName>
    </submittedName>
</protein>
<dbReference type="InterPro" id="IPR036390">
    <property type="entry name" value="WH_DNA-bd_sf"/>
</dbReference>
<dbReference type="PROSITE" id="PS50931">
    <property type="entry name" value="HTH_LYSR"/>
    <property type="match status" value="1"/>
</dbReference>
<organism evidence="6 7">
    <name type="scientific">Enterobacter huaxiensis</name>
    <dbReference type="NCBI Taxonomy" id="2494702"/>
    <lineage>
        <taxon>Bacteria</taxon>
        <taxon>Pseudomonadati</taxon>
        <taxon>Pseudomonadota</taxon>
        <taxon>Gammaproteobacteria</taxon>
        <taxon>Enterobacterales</taxon>
        <taxon>Enterobacteriaceae</taxon>
        <taxon>Enterobacter</taxon>
    </lineage>
</organism>
<feature type="domain" description="HTH lysR-type" evidence="5">
    <location>
        <begin position="4"/>
        <end position="61"/>
    </location>
</feature>
<dbReference type="InterPro" id="IPR036388">
    <property type="entry name" value="WH-like_DNA-bd_sf"/>
</dbReference>
<dbReference type="RefSeq" id="WP_125915623.1">
    <property type="nucleotide sequence ID" value="NZ_RWHU01000012.1"/>
</dbReference>
<accession>A0A3R9ND96</accession>
<keyword evidence="3" id="KW-0238">DNA-binding</keyword>
<dbReference type="PANTHER" id="PTHR30537:SF1">
    <property type="entry name" value="HTH-TYPE TRANSCRIPTIONAL REGULATOR PGRR"/>
    <property type="match status" value="1"/>
</dbReference>